<evidence type="ECO:0000256" key="1">
    <source>
        <dbReference type="SAM" id="Phobius"/>
    </source>
</evidence>
<protein>
    <submittedName>
        <fullName evidence="2">Uncharacterized protein</fullName>
    </submittedName>
</protein>
<gene>
    <name evidence="2" type="ORF">I3842_16G059600</name>
</gene>
<keyword evidence="1" id="KW-0812">Transmembrane</keyword>
<reference evidence="2" key="1">
    <citation type="submission" date="2021-01" db="EMBL/GenBank/DDBJ databases">
        <authorList>
            <person name="Lovell J.T."/>
            <person name="Bentley N."/>
            <person name="Bhattarai G."/>
            <person name="Jenkins J.W."/>
            <person name="Sreedasyam A."/>
            <person name="Alarcon Y."/>
            <person name="Bock C."/>
            <person name="Boston L."/>
            <person name="Carlson J."/>
            <person name="Cervantes K."/>
            <person name="Clermont K."/>
            <person name="Krom N."/>
            <person name="Kubenka K."/>
            <person name="Mamidi S."/>
            <person name="Mattison C."/>
            <person name="Monteros M."/>
            <person name="Pisani C."/>
            <person name="Plott C."/>
            <person name="Rajasekar S."/>
            <person name="Rhein H.S."/>
            <person name="Rohla C."/>
            <person name="Song M."/>
            <person name="Hilaire R.S."/>
            <person name="Shu S."/>
            <person name="Wells L."/>
            <person name="Wang X."/>
            <person name="Webber J."/>
            <person name="Heerema R.J."/>
            <person name="Klein P."/>
            <person name="Conner P."/>
            <person name="Grauke L."/>
            <person name="Grimwood J."/>
            <person name="Schmutz J."/>
            <person name="Randall J.J."/>
        </authorList>
    </citation>
    <scope>NUCLEOTIDE SEQUENCE</scope>
    <source>
        <tissue evidence="2">Leaf</tissue>
    </source>
</reference>
<keyword evidence="1" id="KW-1133">Transmembrane helix</keyword>
<evidence type="ECO:0000313" key="3">
    <source>
        <dbReference type="Proteomes" id="UP000811246"/>
    </source>
</evidence>
<dbReference type="AlphaFoldDB" id="A0A922A5Q5"/>
<proteinExistence type="predicted"/>
<feature type="transmembrane region" description="Helical" evidence="1">
    <location>
        <begin position="23"/>
        <end position="49"/>
    </location>
</feature>
<dbReference type="EMBL" id="CM031840">
    <property type="protein sequence ID" value="KAG6672486.1"/>
    <property type="molecule type" value="Genomic_DNA"/>
</dbReference>
<keyword evidence="1" id="KW-0472">Membrane</keyword>
<organism evidence="2 3">
    <name type="scientific">Carya illinoinensis</name>
    <name type="common">Pecan</name>
    <dbReference type="NCBI Taxonomy" id="32201"/>
    <lineage>
        <taxon>Eukaryota</taxon>
        <taxon>Viridiplantae</taxon>
        <taxon>Streptophyta</taxon>
        <taxon>Embryophyta</taxon>
        <taxon>Tracheophyta</taxon>
        <taxon>Spermatophyta</taxon>
        <taxon>Magnoliopsida</taxon>
        <taxon>eudicotyledons</taxon>
        <taxon>Gunneridae</taxon>
        <taxon>Pentapetalae</taxon>
        <taxon>rosids</taxon>
        <taxon>fabids</taxon>
        <taxon>Fagales</taxon>
        <taxon>Juglandaceae</taxon>
        <taxon>Carya</taxon>
    </lineage>
</organism>
<comment type="caution">
    <text evidence="2">The sequence shown here is derived from an EMBL/GenBank/DDBJ whole genome shotgun (WGS) entry which is preliminary data.</text>
</comment>
<sequence length="113" mass="13053">MAIEEEGRLLPLSSAEGRQVHSILIFFMHYFLSLLICHCFTFRVFWFGVFSGDHAWTSEWVVPVIMLGQVNVLLKSFHKEPVLSFIVKEVAYYVPKYKVMAVLLTVINSIEDV</sequence>
<dbReference type="Proteomes" id="UP000811246">
    <property type="component" value="Chromosome 16"/>
</dbReference>
<evidence type="ECO:0000313" key="2">
    <source>
        <dbReference type="EMBL" id="KAG6672486.1"/>
    </source>
</evidence>
<accession>A0A922A5Q5</accession>
<name>A0A922A5Q5_CARIL</name>